<gene>
    <name evidence="1" type="ORF">Q428_04795</name>
</gene>
<organism evidence="1 2">
    <name type="scientific">Fervidicella metallireducens AeB</name>
    <dbReference type="NCBI Taxonomy" id="1403537"/>
    <lineage>
        <taxon>Bacteria</taxon>
        <taxon>Bacillati</taxon>
        <taxon>Bacillota</taxon>
        <taxon>Clostridia</taxon>
        <taxon>Eubacteriales</taxon>
        <taxon>Clostridiaceae</taxon>
        <taxon>Fervidicella</taxon>
    </lineage>
</organism>
<sequence>MNNEEKILQMLTQLTNNVNNIMSTVDNLSTTVDNLDKRHAAVENSQALIQSDITEIKEKVTAVYNQTADLTEFRTESKNSFAALSKDVKFVKHKLHKTEEDVFDIKDYLKIVK</sequence>
<evidence type="ECO:0000313" key="1">
    <source>
        <dbReference type="EMBL" id="EYE89018.1"/>
    </source>
</evidence>
<comment type="caution">
    <text evidence="1">The sequence shown here is derived from an EMBL/GenBank/DDBJ whole genome shotgun (WGS) entry which is preliminary data.</text>
</comment>
<dbReference type="EMBL" id="AZQP01000010">
    <property type="protein sequence ID" value="EYE89018.1"/>
    <property type="molecule type" value="Genomic_DNA"/>
</dbReference>
<proteinExistence type="predicted"/>
<protein>
    <recommendedName>
        <fullName evidence="3">t-SNARE coiled-coil homology domain-containing protein</fullName>
    </recommendedName>
</protein>
<evidence type="ECO:0008006" key="3">
    <source>
        <dbReference type="Google" id="ProtNLM"/>
    </source>
</evidence>
<evidence type="ECO:0000313" key="2">
    <source>
        <dbReference type="Proteomes" id="UP000019681"/>
    </source>
</evidence>
<dbReference type="Gene3D" id="1.10.287.1490">
    <property type="match status" value="1"/>
</dbReference>
<dbReference type="AlphaFoldDB" id="A0A017RW86"/>
<name>A0A017RW86_9CLOT</name>
<keyword evidence="2" id="KW-1185">Reference proteome</keyword>
<dbReference type="RefSeq" id="WP_035378647.1">
    <property type="nucleotide sequence ID" value="NZ_AZQP01000010.1"/>
</dbReference>
<dbReference type="STRING" id="1403537.Q428_04795"/>
<dbReference type="OrthoDB" id="1716019at2"/>
<accession>A0A017RW86</accession>
<dbReference type="Proteomes" id="UP000019681">
    <property type="component" value="Unassembled WGS sequence"/>
</dbReference>
<reference evidence="1 2" key="1">
    <citation type="journal article" date="2014" name="Genome Announc.">
        <title>Draft Genome Sequence of Fervidicella metallireducens Strain AeBT, an Iron-Reducing Thermoanaerobe from the Great Artesian Basin.</title>
        <authorList>
            <person name="Patel B.K."/>
        </authorList>
    </citation>
    <scope>NUCLEOTIDE SEQUENCE [LARGE SCALE GENOMIC DNA]</scope>
    <source>
        <strain evidence="1 2">AeB</strain>
    </source>
</reference>